<feature type="transmembrane region" description="Helical" evidence="1">
    <location>
        <begin position="20"/>
        <end position="38"/>
    </location>
</feature>
<protein>
    <submittedName>
        <fullName evidence="2">Uncharacterized protein</fullName>
    </submittedName>
</protein>
<dbReference type="Ensembl" id="ENSCCRT00020019140.1">
    <property type="protein sequence ID" value="ENSCCRP00020017418.1"/>
    <property type="gene ID" value="ENSCCRG00020008338.1"/>
</dbReference>
<organism evidence="2 3">
    <name type="scientific">Cyprinus carpio</name>
    <name type="common">Common carp</name>
    <dbReference type="NCBI Taxonomy" id="7962"/>
    <lineage>
        <taxon>Eukaryota</taxon>
        <taxon>Metazoa</taxon>
        <taxon>Chordata</taxon>
        <taxon>Craniata</taxon>
        <taxon>Vertebrata</taxon>
        <taxon>Euteleostomi</taxon>
        <taxon>Actinopterygii</taxon>
        <taxon>Neopterygii</taxon>
        <taxon>Teleostei</taxon>
        <taxon>Ostariophysi</taxon>
        <taxon>Cypriniformes</taxon>
        <taxon>Cyprinidae</taxon>
        <taxon>Cyprininae</taxon>
        <taxon>Cyprinus</taxon>
    </lineage>
</organism>
<proteinExistence type="predicted"/>
<evidence type="ECO:0000313" key="2">
    <source>
        <dbReference type="Ensembl" id="ENSCCRP00020017418.1"/>
    </source>
</evidence>
<evidence type="ECO:0000313" key="3">
    <source>
        <dbReference type="Proteomes" id="UP000694701"/>
    </source>
</evidence>
<keyword evidence="1" id="KW-0812">Transmembrane</keyword>
<dbReference type="InterPro" id="IPR053358">
    <property type="entry name" value="Diff-assoc_signaling"/>
</dbReference>
<keyword evidence="1" id="KW-1133">Transmembrane helix</keyword>
<dbReference type="PANTHER" id="PTHR34261">
    <property type="entry name" value="APC REGULATOR OF WNT-SIGNALING PATHWAY-RELATED"/>
    <property type="match status" value="1"/>
</dbReference>
<keyword evidence="1" id="KW-0472">Membrane</keyword>
<accession>A0A8C2CVM7</accession>
<dbReference type="PANTHER" id="PTHR34261:SF1">
    <property type="entry name" value="TUBULIN POLYMERIZATION-PROMOTING PROTEIN"/>
    <property type="match status" value="1"/>
</dbReference>
<evidence type="ECO:0000256" key="1">
    <source>
        <dbReference type="SAM" id="Phobius"/>
    </source>
</evidence>
<sequence length="487" mass="57054">MYYFLVSYRSQNYGIEPSLVHSVCVFTAVCVHFGWVKCRARILSMGHHTWLYVTSLHFTSLLKFGPLYQERMKHLNTSVVLVLLLCSPWPSAGTTFLTHLGTLCIEDCQPDSGEYKCKTIDKDGKCQTMYCSPQENIDSWGRQCSTDCGKLGEDYYWCKTDTFSWGYCGLVMEDKNHYGSKTGALCYDRCDQKNEVYHWCHTADGWDYCSPSENVDYMNKNCKEDNPCGKQDEDYYWCWLKEGSWGYCGLVEPKMLLHRSKYHYVCTDECQYHESGDYYWCHTAKDWDYCSPDVKVTYKDNPCRSNHYCGLHGSSYNWCWTSESEYDYCGPIESAECTYITSQHRNRRAPENRILICIREDKHNKRKTIFTAEPTTVDITDNRRWRNEARNLISRWNNGYLVDQARSNLITSDNLRIDMQRPINRNNQRYYNLQIQVNMPRVAGDSTTVSQIIVPDGVPERYIRRAFLESFSRRARVFVDVSSQSQC</sequence>
<dbReference type="Proteomes" id="UP000694701">
    <property type="component" value="Unplaced"/>
</dbReference>
<reference evidence="2" key="1">
    <citation type="submission" date="2025-08" db="UniProtKB">
        <authorList>
            <consortium name="Ensembl"/>
        </authorList>
    </citation>
    <scope>IDENTIFICATION</scope>
</reference>
<name>A0A8C2CVM7_CYPCA</name>
<dbReference type="AlphaFoldDB" id="A0A8C2CVM7"/>